<protein>
    <recommendedName>
        <fullName evidence="9">Thiamine-phosphate synthase</fullName>
        <shortName evidence="9">TP synthase</shortName>
        <shortName evidence="9">TPS</shortName>
        <ecNumber evidence="9">2.5.1.3</ecNumber>
    </recommendedName>
    <alternativeName>
        <fullName evidence="9">Thiamine-phosphate pyrophosphorylase</fullName>
        <shortName evidence="9">TMP pyrophosphorylase</shortName>
        <shortName evidence="9">TMP-PPase</shortName>
    </alternativeName>
</protein>
<dbReference type="InterPro" id="IPR013785">
    <property type="entry name" value="Aldolase_TIM"/>
</dbReference>
<dbReference type="EMBL" id="JAERQJ010000001">
    <property type="protein sequence ID" value="MBL0681955.1"/>
    <property type="molecule type" value="Genomic_DNA"/>
</dbReference>
<dbReference type="Pfam" id="PF02581">
    <property type="entry name" value="TMP-TENI"/>
    <property type="match status" value="1"/>
</dbReference>
<dbReference type="RefSeq" id="WP_201915952.1">
    <property type="nucleotide sequence ID" value="NZ_BAABAX010000001.1"/>
</dbReference>
<keyword evidence="4 9" id="KW-0460">Magnesium</keyword>
<dbReference type="AlphaFoldDB" id="A0A937D6A9"/>
<dbReference type="GO" id="GO:0000287">
    <property type="term" value="F:magnesium ion binding"/>
    <property type="evidence" value="ECO:0007669"/>
    <property type="project" value="UniProtKB-UniRule"/>
</dbReference>
<dbReference type="InterPro" id="IPR022998">
    <property type="entry name" value="ThiamineP_synth_TenI"/>
</dbReference>
<evidence type="ECO:0000256" key="9">
    <source>
        <dbReference type="HAMAP-Rule" id="MF_00097"/>
    </source>
</evidence>
<evidence type="ECO:0000259" key="12">
    <source>
        <dbReference type="Pfam" id="PF02581"/>
    </source>
</evidence>
<evidence type="ECO:0000256" key="8">
    <source>
        <dbReference type="ARBA" id="ARBA00047883"/>
    </source>
</evidence>
<feature type="binding site" evidence="9">
    <location>
        <position position="170"/>
    </location>
    <ligand>
        <name>2-[(2R,5Z)-2-carboxy-4-methylthiazol-5(2H)-ylidene]ethyl phosphate</name>
        <dbReference type="ChEBI" id="CHEBI:62899"/>
    </ligand>
</feature>
<keyword evidence="2 9" id="KW-0808">Transferase</keyword>
<dbReference type="InterPro" id="IPR034291">
    <property type="entry name" value="TMP_synthase"/>
</dbReference>
<feature type="binding site" evidence="9">
    <location>
        <position position="70"/>
    </location>
    <ligand>
        <name>Mg(2+)</name>
        <dbReference type="ChEBI" id="CHEBI:18420"/>
    </ligand>
</feature>
<dbReference type="GO" id="GO:0009229">
    <property type="term" value="P:thiamine diphosphate biosynthetic process"/>
    <property type="evidence" value="ECO:0007669"/>
    <property type="project" value="UniProtKB-UniRule"/>
</dbReference>
<feature type="binding site" evidence="9">
    <location>
        <position position="69"/>
    </location>
    <ligand>
        <name>4-amino-2-methyl-5-(diphosphooxymethyl)pyrimidine</name>
        <dbReference type="ChEBI" id="CHEBI:57841"/>
    </ligand>
</feature>
<evidence type="ECO:0000256" key="5">
    <source>
        <dbReference type="ARBA" id="ARBA00022977"/>
    </source>
</evidence>
<feature type="binding site" evidence="9">
    <location>
        <position position="137"/>
    </location>
    <ligand>
        <name>4-amino-2-methyl-5-(diphosphooxymethyl)pyrimidine</name>
        <dbReference type="ChEBI" id="CHEBI:57841"/>
    </ligand>
</feature>
<evidence type="ECO:0000256" key="11">
    <source>
        <dbReference type="RuleBase" id="RU004253"/>
    </source>
</evidence>
<proteinExistence type="inferred from homology"/>
<evidence type="ECO:0000313" key="13">
    <source>
        <dbReference type="EMBL" id="MBL0681955.1"/>
    </source>
</evidence>
<dbReference type="NCBIfam" id="TIGR00693">
    <property type="entry name" value="thiE"/>
    <property type="match status" value="1"/>
</dbReference>
<feature type="binding site" evidence="9">
    <location>
        <position position="89"/>
    </location>
    <ligand>
        <name>Mg(2+)</name>
        <dbReference type="ChEBI" id="CHEBI:18420"/>
    </ligand>
</feature>
<comment type="similarity">
    <text evidence="9 10">Belongs to the thiamine-phosphate synthase family.</text>
</comment>
<comment type="catalytic activity">
    <reaction evidence="7 9 10">
        <text>2-(2-carboxy-4-methylthiazol-5-yl)ethyl phosphate + 4-amino-2-methyl-5-(diphosphooxymethyl)pyrimidine + 2 H(+) = thiamine phosphate + CO2 + diphosphate</text>
        <dbReference type="Rhea" id="RHEA:47848"/>
        <dbReference type="ChEBI" id="CHEBI:15378"/>
        <dbReference type="ChEBI" id="CHEBI:16526"/>
        <dbReference type="ChEBI" id="CHEBI:33019"/>
        <dbReference type="ChEBI" id="CHEBI:37575"/>
        <dbReference type="ChEBI" id="CHEBI:57841"/>
        <dbReference type="ChEBI" id="CHEBI:62890"/>
        <dbReference type="EC" id="2.5.1.3"/>
    </reaction>
</comment>
<dbReference type="CDD" id="cd00564">
    <property type="entry name" value="TMP_TenI"/>
    <property type="match status" value="1"/>
</dbReference>
<dbReference type="SUPFAM" id="SSF51391">
    <property type="entry name" value="Thiamin phosphate synthase"/>
    <property type="match status" value="1"/>
</dbReference>
<comment type="catalytic activity">
    <reaction evidence="8 9 10">
        <text>2-[(2R,5Z)-2-carboxy-4-methylthiazol-5(2H)-ylidene]ethyl phosphate + 4-amino-2-methyl-5-(diphosphooxymethyl)pyrimidine + 2 H(+) = thiamine phosphate + CO2 + diphosphate</text>
        <dbReference type="Rhea" id="RHEA:47844"/>
        <dbReference type="ChEBI" id="CHEBI:15378"/>
        <dbReference type="ChEBI" id="CHEBI:16526"/>
        <dbReference type="ChEBI" id="CHEBI:33019"/>
        <dbReference type="ChEBI" id="CHEBI:37575"/>
        <dbReference type="ChEBI" id="CHEBI:57841"/>
        <dbReference type="ChEBI" id="CHEBI:62899"/>
        <dbReference type="EC" id="2.5.1.3"/>
    </reaction>
</comment>
<dbReference type="HAMAP" id="MF_00097">
    <property type="entry name" value="TMP_synthase"/>
    <property type="match status" value="1"/>
</dbReference>
<evidence type="ECO:0000256" key="7">
    <source>
        <dbReference type="ARBA" id="ARBA00047851"/>
    </source>
</evidence>
<reference evidence="13" key="1">
    <citation type="submission" date="2021-01" db="EMBL/GenBank/DDBJ databases">
        <authorList>
            <person name="Zhong Y.L."/>
        </authorList>
    </citation>
    <scope>NUCLEOTIDE SEQUENCE</scope>
    <source>
        <strain evidence="13">KCTC 23302</strain>
    </source>
</reference>
<dbReference type="GO" id="GO:0009228">
    <property type="term" value="P:thiamine biosynthetic process"/>
    <property type="evidence" value="ECO:0007669"/>
    <property type="project" value="UniProtKB-KW"/>
</dbReference>
<evidence type="ECO:0000256" key="4">
    <source>
        <dbReference type="ARBA" id="ARBA00022842"/>
    </source>
</evidence>
<dbReference type="Proteomes" id="UP000651057">
    <property type="component" value="Unassembled WGS sequence"/>
</dbReference>
<comment type="cofactor">
    <cofactor evidence="9">
        <name>Mg(2+)</name>
        <dbReference type="ChEBI" id="CHEBI:18420"/>
    </cofactor>
    <text evidence="9">Binds 1 Mg(2+) ion per subunit.</text>
</comment>
<feature type="domain" description="Thiamine phosphate synthase/TenI" evidence="12">
    <location>
        <begin position="18"/>
        <end position="190"/>
    </location>
</feature>
<dbReference type="EC" id="2.5.1.3" evidence="9"/>
<evidence type="ECO:0000313" key="14">
    <source>
        <dbReference type="Proteomes" id="UP000651057"/>
    </source>
</evidence>
<keyword evidence="14" id="KW-1185">Reference proteome</keyword>
<dbReference type="PANTHER" id="PTHR20857:SF15">
    <property type="entry name" value="THIAMINE-PHOSPHATE SYNTHASE"/>
    <property type="match status" value="1"/>
</dbReference>
<dbReference type="InterPro" id="IPR036206">
    <property type="entry name" value="ThiamineP_synth_sf"/>
</dbReference>
<feature type="binding site" evidence="9">
    <location>
        <position position="108"/>
    </location>
    <ligand>
        <name>4-amino-2-methyl-5-(diphosphooxymethyl)pyrimidine</name>
        <dbReference type="ChEBI" id="CHEBI:57841"/>
    </ligand>
</feature>
<organism evidence="13 14">
    <name type="scientific">Aquimarina mytili</name>
    <dbReference type="NCBI Taxonomy" id="874423"/>
    <lineage>
        <taxon>Bacteria</taxon>
        <taxon>Pseudomonadati</taxon>
        <taxon>Bacteroidota</taxon>
        <taxon>Flavobacteriia</taxon>
        <taxon>Flavobacteriales</taxon>
        <taxon>Flavobacteriaceae</taxon>
        <taxon>Aquimarina</taxon>
    </lineage>
</organism>
<keyword evidence="5 9" id="KW-0784">Thiamine biosynthesis</keyword>
<accession>A0A937D6A9</accession>
<sequence>MKKMKEVSLQYISQGKTPDEHLKNIEEVCKSGGKWIQLRLKDVDIATYLNTAVQCRNICDHYEAIMIINDNVGVAKAAMADGVHLGLNDTNPLEARKILGNNFIIGGTANTLEDCKQHIDSGVDYIGLGPFRHTTTKKKLSPILGLDGYQEILSELQDQNLKIPIVGIGGITENDISDIIKTGIHGIAVSGMLTDKKDLKEKIKNIKSYSLG</sequence>
<comment type="caution">
    <text evidence="13">The sequence shown here is derived from an EMBL/GenBank/DDBJ whole genome shotgun (WGS) entry which is preliminary data.</text>
</comment>
<keyword evidence="3 9" id="KW-0479">Metal-binding</keyword>
<dbReference type="GO" id="GO:0005737">
    <property type="term" value="C:cytoplasm"/>
    <property type="evidence" value="ECO:0007669"/>
    <property type="project" value="TreeGrafter"/>
</dbReference>
<dbReference type="NCBIfam" id="NF000736">
    <property type="entry name" value="PRK00043.2-3"/>
    <property type="match status" value="1"/>
</dbReference>
<dbReference type="Gene3D" id="3.20.20.70">
    <property type="entry name" value="Aldolase class I"/>
    <property type="match status" value="1"/>
</dbReference>
<feature type="binding site" evidence="9">
    <location>
        <begin position="37"/>
        <end position="41"/>
    </location>
    <ligand>
        <name>4-amino-2-methyl-5-(diphosphooxymethyl)pyrimidine</name>
        <dbReference type="ChEBI" id="CHEBI:57841"/>
    </ligand>
</feature>
<evidence type="ECO:0000256" key="10">
    <source>
        <dbReference type="RuleBase" id="RU003826"/>
    </source>
</evidence>
<evidence type="ECO:0000256" key="2">
    <source>
        <dbReference type="ARBA" id="ARBA00022679"/>
    </source>
</evidence>
<evidence type="ECO:0000256" key="3">
    <source>
        <dbReference type="ARBA" id="ARBA00022723"/>
    </source>
</evidence>
<evidence type="ECO:0000256" key="1">
    <source>
        <dbReference type="ARBA" id="ARBA00005165"/>
    </source>
</evidence>
<comment type="function">
    <text evidence="9">Condenses 4-methyl-5-(beta-hydroxyethyl)thiazole monophosphate (THZ-P) and 2-methyl-4-amino-5-hydroxymethyl pyrimidine pyrophosphate (HMP-PP) to form thiamine monophosphate (TMP).</text>
</comment>
<dbReference type="GO" id="GO:0004789">
    <property type="term" value="F:thiamine-phosphate diphosphorylase activity"/>
    <property type="evidence" value="ECO:0007669"/>
    <property type="project" value="UniProtKB-UniRule"/>
</dbReference>
<gene>
    <name evidence="9" type="primary">thiE</name>
    <name evidence="13" type="ORF">JJQ60_00360</name>
</gene>
<feature type="binding site" evidence="9">
    <location>
        <begin position="134"/>
        <end position="136"/>
    </location>
    <ligand>
        <name>2-[(2R,5Z)-2-carboxy-4-methylthiazol-5(2H)-ylidene]ethyl phosphate</name>
        <dbReference type="ChEBI" id="CHEBI:62899"/>
    </ligand>
</feature>
<comment type="caution">
    <text evidence="9">Lacks conserved residue(s) required for the propagation of feature annotation.</text>
</comment>
<comment type="pathway">
    <text evidence="1 9 11">Cofactor biosynthesis; thiamine diphosphate biosynthesis; thiamine phosphate from 4-amino-2-methyl-5-diphosphomethylpyrimidine and 4-methyl-5-(2-phosphoethyl)-thiazole: step 1/1.</text>
</comment>
<dbReference type="PANTHER" id="PTHR20857">
    <property type="entry name" value="THIAMINE-PHOSPHATE PYROPHOSPHORYLASE"/>
    <property type="match status" value="1"/>
</dbReference>
<comment type="catalytic activity">
    <reaction evidence="6 9 10">
        <text>4-methyl-5-(2-phosphooxyethyl)-thiazole + 4-amino-2-methyl-5-(diphosphooxymethyl)pyrimidine + H(+) = thiamine phosphate + diphosphate</text>
        <dbReference type="Rhea" id="RHEA:22328"/>
        <dbReference type="ChEBI" id="CHEBI:15378"/>
        <dbReference type="ChEBI" id="CHEBI:33019"/>
        <dbReference type="ChEBI" id="CHEBI:37575"/>
        <dbReference type="ChEBI" id="CHEBI:57841"/>
        <dbReference type="ChEBI" id="CHEBI:58296"/>
        <dbReference type="EC" id="2.5.1.3"/>
    </reaction>
</comment>
<evidence type="ECO:0000256" key="6">
    <source>
        <dbReference type="ARBA" id="ARBA00047334"/>
    </source>
</evidence>
<name>A0A937D6A9_9FLAO</name>